<dbReference type="GO" id="GO:0006935">
    <property type="term" value="P:chemotaxis"/>
    <property type="evidence" value="ECO:0007669"/>
    <property type="project" value="UniProtKB-KW"/>
</dbReference>
<dbReference type="CDD" id="cd06225">
    <property type="entry name" value="HAMP"/>
    <property type="match status" value="1"/>
</dbReference>
<evidence type="ECO:0000259" key="10">
    <source>
        <dbReference type="PROSITE" id="PS50111"/>
    </source>
</evidence>
<keyword evidence="4" id="KW-0812">Transmembrane</keyword>
<dbReference type="Gene3D" id="3.30.450.20">
    <property type="entry name" value="PAS domain"/>
    <property type="match status" value="1"/>
</dbReference>
<evidence type="ECO:0000256" key="5">
    <source>
        <dbReference type="ARBA" id="ARBA00022989"/>
    </source>
</evidence>
<dbReference type="InterPro" id="IPR004089">
    <property type="entry name" value="MCPsignal_dom"/>
</dbReference>
<evidence type="ECO:0000256" key="6">
    <source>
        <dbReference type="ARBA" id="ARBA00023136"/>
    </source>
</evidence>
<gene>
    <name evidence="12" type="ORF">TresaDRAFT_1858</name>
</gene>
<dbReference type="OrthoDB" id="2489132at2"/>
<dbReference type="SMART" id="SM00304">
    <property type="entry name" value="HAMP"/>
    <property type="match status" value="1"/>
</dbReference>
<keyword evidence="6" id="KW-0472">Membrane</keyword>
<proteinExistence type="inferred from homology"/>
<keyword evidence="7 9" id="KW-0807">Transducer</keyword>
<keyword evidence="3" id="KW-0145">Chemotaxis</keyword>
<evidence type="ECO:0000256" key="4">
    <source>
        <dbReference type="ARBA" id="ARBA00022692"/>
    </source>
</evidence>
<dbReference type="EMBL" id="AGRW01000040">
    <property type="protein sequence ID" value="EIC02411.1"/>
    <property type="molecule type" value="Genomic_DNA"/>
</dbReference>
<evidence type="ECO:0000259" key="11">
    <source>
        <dbReference type="PROSITE" id="PS50885"/>
    </source>
</evidence>
<accession>H7EJ97</accession>
<evidence type="ECO:0000256" key="1">
    <source>
        <dbReference type="ARBA" id="ARBA00004651"/>
    </source>
</evidence>
<dbReference type="PANTHER" id="PTHR32089:SF112">
    <property type="entry name" value="LYSOZYME-LIKE PROTEIN-RELATED"/>
    <property type="match status" value="1"/>
</dbReference>
<keyword evidence="2" id="KW-1003">Cell membrane</keyword>
<dbReference type="Proteomes" id="UP000003571">
    <property type="component" value="Unassembled WGS sequence"/>
</dbReference>
<dbReference type="GO" id="GO:0005886">
    <property type="term" value="C:plasma membrane"/>
    <property type="evidence" value="ECO:0007669"/>
    <property type="project" value="UniProtKB-SubCell"/>
</dbReference>
<dbReference type="PROSITE" id="PS50885">
    <property type="entry name" value="HAMP"/>
    <property type="match status" value="1"/>
</dbReference>
<evidence type="ECO:0000313" key="12">
    <source>
        <dbReference type="EMBL" id="EIC02411.1"/>
    </source>
</evidence>
<comment type="subcellular location">
    <subcellularLocation>
        <location evidence="1">Cell membrane</location>
        <topology evidence="1">Multi-pass membrane protein</topology>
    </subcellularLocation>
</comment>
<comment type="similarity">
    <text evidence="8">Belongs to the methyl-accepting chemotaxis (MCP) protein family.</text>
</comment>
<evidence type="ECO:0000256" key="7">
    <source>
        <dbReference type="ARBA" id="ARBA00023224"/>
    </source>
</evidence>
<comment type="caution">
    <text evidence="12">The sequence shown here is derived from an EMBL/GenBank/DDBJ whole genome shotgun (WGS) entry which is preliminary data.</text>
</comment>
<feature type="domain" description="Methyl-accepting transducer" evidence="10">
    <location>
        <begin position="398"/>
        <end position="620"/>
    </location>
</feature>
<evidence type="ECO:0000256" key="8">
    <source>
        <dbReference type="ARBA" id="ARBA00029447"/>
    </source>
</evidence>
<sequence length="684" mass="73379">MRSLKSKLLVVIISVVVLSNVLIGMVSQIVSLNVVTKSVNENLSNVASKIASEIYAVNEKQFSMMESLATQPFMKNPDVSLEEKNDAVGAIARRNLTKFKNVSFISKEGLTYSLGHTLQNSAGEKFFQEAMGGSRVVLDPVFDKAAGQTLMYYAVPVYNAHHVPQGVIAAITFGDTLSQIVSVMQVGKNSHPVVVNMKTGAIIGRFEGEGGSVSIPSDIMLDLRAGRKGSASYKDSSTGQRMTCAFRPVGENCDWAVFCAAPYEDYFGGLTLLSKLIPIILALTVFSATVACVILLSRSLRPLKNVDGSIHEIATGNADLTKRIDVKTKDEIGSVVNGFNIFVGKLQAIISQVKTSRNSLSRAGDDLDTSTQETASSIAEIIANIQSVHRQISMQSGSVSETVSAVNQIASNIESLEKMISRQSEGVSQASSSVEEMIGNISAVTQSVEKMADSFSILHDDAKLGAEKQVAVNDRISKIETQSIMLQEANKTIENIAYQTNLLAMNAAIEAAHAGNAGLGFSVVADEIRSLSETSRVQSKTIGTQLKAIKESIVEVVGASADSSRVFNSVSEKIEETDQLVRQIKAAMAEQSVGSKQIIGVLRTMNDSTSEVRTASREMSEGNRAILDEVKNLKQATDAMLTSMDEMSIGARKINETGTALSEISTKLRDSISEIGGQIDQFTV</sequence>
<evidence type="ECO:0000256" key="9">
    <source>
        <dbReference type="PROSITE-ProRule" id="PRU00284"/>
    </source>
</evidence>
<keyword evidence="5" id="KW-1133">Transmembrane helix</keyword>
<evidence type="ECO:0000313" key="13">
    <source>
        <dbReference type="Proteomes" id="UP000003571"/>
    </source>
</evidence>
<dbReference type="PATRIC" id="fig|907348.3.peg.924"/>
<dbReference type="RefSeq" id="WP_002703268.1">
    <property type="nucleotide sequence ID" value="NZ_AGRW01000040.1"/>
</dbReference>
<evidence type="ECO:0000256" key="3">
    <source>
        <dbReference type="ARBA" id="ARBA00022500"/>
    </source>
</evidence>
<dbReference type="Gene3D" id="1.10.287.950">
    <property type="entry name" value="Methyl-accepting chemotaxis protein"/>
    <property type="match status" value="1"/>
</dbReference>
<dbReference type="AlphaFoldDB" id="H7EJ97"/>
<dbReference type="GO" id="GO:0007165">
    <property type="term" value="P:signal transduction"/>
    <property type="evidence" value="ECO:0007669"/>
    <property type="project" value="UniProtKB-KW"/>
</dbReference>
<dbReference type="CDD" id="cd18773">
    <property type="entry name" value="PDC1_HK_sensor"/>
    <property type="match status" value="1"/>
</dbReference>
<dbReference type="InterPro" id="IPR033479">
    <property type="entry name" value="dCache_1"/>
</dbReference>
<dbReference type="Pfam" id="PF00015">
    <property type="entry name" value="MCPsignal"/>
    <property type="match status" value="1"/>
</dbReference>
<dbReference type="Pfam" id="PF00672">
    <property type="entry name" value="HAMP"/>
    <property type="match status" value="1"/>
</dbReference>
<dbReference type="InterPro" id="IPR003660">
    <property type="entry name" value="HAMP_dom"/>
</dbReference>
<dbReference type="PROSITE" id="PS50111">
    <property type="entry name" value="CHEMOTAXIS_TRANSDUC_2"/>
    <property type="match status" value="1"/>
</dbReference>
<dbReference type="Gene3D" id="6.10.340.10">
    <property type="match status" value="1"/>
</dbReference>
<protein>
    <submittedName>
        <fullName evidence="12">Methyl-accepting chemotaxis sensory transducer</fullName>
    </submittedName>
</protein>
<dbReference type="SMART" id="SM00283">
    <property type="entry name" value="MA"/>
    <property type="match status" value="1"/>
</dbReference>
<dbReference type="SUPFAM" id="SSF58104">
    <property type="entry name" value="Methyl-accepting chemotaxis protein (MCP) signaling domain"/>
    <property type="match status" value="1"/>
</dbReference>
<keyword evidence="13" id="KW-1185">Reference proteome</keyword>
<dbReference type="PANTHER" id="PTHR32089">
    <property type="entry name" value="METHYL-ACCEPTING CHEMOTAXIS PROTEIN MCPB"/>
    <property type="match status" value="1"/>
</dbReference>
<evidence type="ECO:0000256" key="2">
    <source>
        <dbReference type="ARBA" id="ARBA00022475"/>
    </source>
</evidence>
<feature type="domain" description="HAMP" evidence="11">
    <location>
        <begin position="297"/>
        <end position="351"/>
    </location>
</feature>
<reference evidence="12 13" key="1">
    <citation type="submission" date="2011-09" db="EMBL/GenBank/DDBJ databases">
        <title>The draft genome of Treponema saccharophilum DSM 2985.</title>
        <authorList>
            <consortium name="US DOE Joint Genome Institute (JGI-PGF)"/>
            <person name="Lucas S."/>
            <person name="Copeland A."/>
            <person name="Lapidus A."/>
            <person name="Glavina del Rio T."/>
            <person name="Dalin E."/>
            <person name="Tice H."/>
            <person name="Bruce D."/>
            <person name="Goodwin L."/>
            <person name="Pitluck S."/>
            <person name="Peters L."/>
            <person name="Kyrpides N."/>
            <person name="Mavromatis K."/>
            <person name="Ivanova N."/>
            <person name="Markowitz V."/>
            <person name="Cheng J.-F."/>
            <person name="Hugenholtz P."/>
            <person name="Woyke T."/>
            <person name="Wu D."/>
            <person name="Gronow S."/>
            <person name="Wellnitz S."/>
            <person name="Brambilla E."/>
            <person name="Klenk H.-P."/>
            <person name="Eisen J.A."/>
        </authorList>
    </citation>
    <scope>NUCLEOTIDE SEQUENCE [LARGE SCALE GENOMIC DNA]</scope>
    <source>
        <strain evidence="12 13">DSM 2985</strain>
    </source>
</reference>
<name>H7EJ97_9SPIR</name>
<dbReference type="STRING" id="907348.TresaDRAFT_1858"/>
<dbReference type="eggNOG" id="COG0840">
    <property type="taxonomic scope" value="Bacteria"/>
</dbReference>
<organism evidence="12 13">
    <name type="scientific">Treponema saccharophilum DSM 2985</name>
    <dbReference type="NCBI Taxonomy" id="907348"/>
    <lineage>
        <taxon>Bacteria</taxon>
        <taxon>Pseudomonadati</taxon>
        <taxon>Spirochaetota</taxon>
        <taxon>Spirochaetia</taxon>
        <taxon>Spirochaetales</taxon>
        <taxon>Treponemataceae</taxon>
        <taxon>Treponema</taxon>
    </lineage>
</organism>
<dbReference type="Pfam" id="PF02743">
    <property type="entry name" value="dCache_1"/>
    <property type="match status" value="1"/>
</dbReference>